<dbReference type="CDD" id="cd00254">
    <property type="entry name" value="LT-like"/>
    <property type="match status" value="1"/>
</dbReference>
<keyword evidence="7" id="KW-1185">Reference proteome</keyword>
<dbReference type="KEGG" id="nwi:Nwi_1423"/>
<dbReference type="InterPro" id="IPR008258">
    <property type="entry name" value="Transglycosylase_SLT_dom_1"/>
</dbReference>
<proteinExistence type="inferred from homology"/>
<reference evidence="6 7" key="1">
    <citation type="journal article" date="2006" name="Appl. Environ. Microbiol.">
        <title>Genome sequence of the chemolithoautotrophic nitrite-oxidizing bacterium Nitrobacter winogradskyi Nb-255.</title>
        <authorList>
            <person name="Starkenburg S.R."/>
            <person name="Chain P.S."/>
            <person name="Sayavedra-Soto L.A."/>
            <person name="Hauser L."/>
            <person name="Land M.L."/>
            <person name="Larimer F.W."/>
            <person name="Malfatti S.A."/>
            <person name="Klotz M.G."/>
            <person name="Bottomley P.J."/>
            <person name="Arp D.J."/>
            <person name="Hickey W.J."/>
        </authorList>
    </citation>
    <scope>NUCLEOTIDE SEQUENCE [LARGE SCALE GENOMIC DNA]</scope>
    <source>
        <strain evidence="7">ATCC 25391 / DSM 10237 / CIP 104748 / NCIMB 11846 / Nb-255</strain>
    </source>
</reference>
<dbReference type="InterPro" id="IPR007730">
    <property type="entry name" value="SPOR-like_dom"/>
</dbReference>
<feature type="region of interest" description="Disordered" evidence="3">
    <location>
        <begin position="1"/>
        <end position="33"/>
    </location>
</feature>
<evidence type="ECO:0000256" key="1">
    <source>
        <dbReference type="ARBA" id="ARBA00007734"/>
    </source>
</evidence>
<feature type="compositionally biased region" description="Basic and acidic residues" evidence="3">
    <location>
        <begin position="21"/>
        <end position="30"/>
    </location>
</feature>
<comment type="similarity">
    <text evidence="1">Belongs to the transglycosylase Slt family.</text>
</comment>
<organism evidence="6 7">
    <name type="scientific">Nitrobacter winogradskyi (strain ATCC 25391 / DSM 10237 / CIP 104748 / NCIMB 11846 / Nb-255)</name>
    <dbReference type="NCBI Taxonomy" id="323098"/>
    <lineage>
        <taxon>Bacteria</taxon>
        <taxon>Pseudomonadati</taxon>
        <taxon>Pseudomonadota</taxon>
        <taxon>Alphaproteobacteria</taxon>
        <taxon>Hyphomicrobiales</taxon>
        <taxon>Nitrobacteraceae</taxon>
        <taxon>Nitrobacter</taxon>
    </lineage>
</organism>
<dbReference type="STRING" id="323098.Nwi_1423"/>
<evidence type="ECO:0000313" key="6">
    <source>
        <dbReference type="EMBL" id="ABA04684.1"/>
    </source>
</evidence>
<dbReference type="SUPFAM" id="SSF53955">
    <property type="entry name" value="Lysozyme-like"/>
    <property type="match status" value="1"/>
</dbReference>
<evidence type="ECO:0000256" key="3">
    <source>
        <dbReference type="SAM" id="MobiDB-lite"/>
    </source>
</evidence>
<feature type="domain" description="Transglycosylase SLT" evidence="4">
    <location>
        <begin position="123"/>
        <end position="228"/>
    </location>
</feature>
<dbReference type="HOGENOM" id="CLU_070265_0_0_5"/>
<dbReference type="eggNOG" id="COG0741">
    <property type="taxonomic scope" value="Bacteria"/>
</dbReference>
<dbReference type="Pfam" id="PF01464">
    <property type="entry name" value="SLT"/>
    <property type="match status" value="1"/>
</dbReference>
<feature type="domain" description="SPOR" evidence="5">
    <location>
        <begin position="292"/>
        <end position="373"/>
    </location>
</feature>
<accession>Q3SSQ7</accession>
<dbReference type="Proteomes" id="UP000002531">
    <property type="component" value="Chromosome"/>
</dbReference>
<evidence type="ECO:0000256" key="2">
    <source>
        <dbReference type="ARBA" id="ARBA00009387"/>
    </source>
</evidence>
<name>Q3SSQ7_NITWN</name>
<dbReference type="Pfam" id="PF05036">
    <property type="entry name" value="SPOR"/>
    <property type="match status" value="1"/>
</dbReference>
<evidence type="ECO:0000313" key="7">
    <source>
        <dbReference type="Proteomes" id="UP000002531"/>
    </source>
</evidence>
<protein>
    <submittedName>
        <fullName evidence="6">Lytic transglycosylase, catalytic</fullName>
    </submittedName>
</protein>
<dbReference type="InterPro" id="IPR023346">
    <property type="entry name" value="Lysozyme-like_dom_sf"/>
</dbReference>
<dbReference type="PANTHER" id="PTHR37423:SF2">
    <property type="entry name" value="MEMBRANE-BOUND LYTIC MUREIN TRANSGLYCOSYLASE C"/>
    <property type="match status" value="1"/>
</dbReference>
<dbReference type="CAZy" id="GH23">
    <property type="family name" value="Glycoside Hydrolase Family 23"/>
</dbReference>
<dbReference type="RefSeq" id="WP_011314693.1">
    <property type="nucleotide sequence ID" value="NC_007406.1"/>
</dbReference>
<dbReference type="GO" id="GO:0042834">
    <property type="term" value="F:peptidoglycan binding"/>
    <property type="evidence" value="ECO:0007669"/>
    <property type="project" value="InterPro"/>
</dbReference>
<feature type="compositionally biased region" description="Basic and acidic residues" evidence="3">
    <location>
        <begin position="85"/>
        <end position="108"/>
    </location>
</feature>
<dbReference type="AlphaFoldDB" id="Q3SSQ7"/>
<sequence>MHPASLPSRKRTIAFSSEAESGSRQENASKHKDKVFHHFHKTVKDSGIAQRLSGRIRCALAAFLIVVVPGPASAQVGAETAAAPEHAKPDKTDKPDKAVEPDKVDKSDKVDLDTREAICLMVESAARAESLPLEFFARVIWQESRFQPDAVGPMTRSGQHAQGIAQFMPGTANERRLLDPFDPVQALPKSAEYLNELRGRFGNLGLAAAAYNAGPRRLQDWLDGKGSMPAETRNYVVAITGSPIEDWAAAGKSGKPPAPSDTTSCRELMALLKRAPNPFVTGLEQHVKLGADKPWGVQLAAGFNRAGAMAMYARAIRHLGAVIGDRDPSLLGSLWRSRGTRTFYQVRIGADSRMEADDLCNRIRRAGGACLVLRNPRVKG</sequence>
<dbReference type="OrthoDB" id="9801695at2"/>
<feature type="region of interest" description="Disordered" evidence="3">
    <location>
        <begin position="78"/>
        <end position="108"/>
    </location>
</feature>
<dbReference type="Gene3D" id="1.10.530.10">
    <property type="match status" value="1"/>
</dbReference>
<evidence type="ECO:0000259" key="4">
    <source>
        <dbReference type="Pfam" id="PF01464"/>
    </source>
</evidence>
<gene>
    <name evidence="6" type="ordered locus">Nwi_1423</name>
</gene>
<evidence type="ECO:0000259" key="5">
    <source>
        <dbReference type="Pfam" id="PF05036"/>
    </source>
</evidence>
<dbReference type="EMBL" id="CP000115">
    <property type="protein sequence ID" value="ABA04684.1"/>
    <property type="molecule type" value="Genomic_DNA"/>
</dbReference>
<comment type="similarity">
    <text evidence="2">Belongs to the virb1 family.</text>
</comment>
<dbReference type="PANTHER" id="PTHR37423">
    <property type="entry name" value="SOLUBLE LYTIC MUREIN TRANSGLYCOSYLASE-RELATED"/>
    <property type="match status" value="1"/>
</dbReference>